<gene>
    <name evidence="2" type="ORF">EJ06DRAFT_509667</name>
</gene>
<dbReference type="Proteomes" id="UP000799640">
    <property type="component" value="Unassembled WGS sequence"/>
</dbReference>
<dbReference type="SUPFAM" id="SSF102198">
    <property type="entry name" value="Putative cyclase"/>
    <property type="match status" value="1"/>
</dbReference>
<comment type="similarity">
    <text evidence="1">Belongs to the Cyclase 1 superfamily.</text>
</comment>
<evidence type="ECO:0000313" key="2">
    <source>
        <dbReference type="EMBL" id="KAF2400781.1"/>
    </source>
</evidence>
<dbReference type="AlphaFoldDB" id="A0A6G1HY00"/>
<evidence type="ECO:0008006" key="4">
    <source>
        <dbReference type="Google" id="ProtNLM"/>
    </source>
</evidence>
<keyword evidence="3" id="KW-1185">Reference proteome</keyword>
<proteinExistence type="inferred from homology"/>
<dbReference type="EMBL" id="ML996694">
    <property type="protein sequence ID" value="KAF2400781.1"/>
    <property type="molecule type" value="Genomic_DNA"/>
</dbReference>
<reference evidence="2" key="1">
    <citation type="journal article" date="2020" name="Stud. Mycol.">
        <title>101 Dothideomycetes genomes: a test case for predicting lifestyles and emergence of pathogens.</title>
        <authorList>
            <person name="Haridas S."/>
            <person name="Albert R."/>
            <person name="Binder M."/>
            <person name="Bloem J."/>
            <person name="Labutti K."/>
            <person name="Salamov A."/>
            <person name="Andreopoulos B."/>
            <person name="Baker S."/>
            <person name="Barry K."/>
            <person name="Bills G."/>
            <person name="Bluhm B."/>
            <person name="Cannon C."/>
            <person name="Castanera R."/>
            <person name="Culley D."/>
            <person name="Daum C."/>
            <person name="Ezra D."/>
            <person name="Gonzalez J."/>
            <person name="Henrissat B."/>
            <person name="Kuo A."/>
            <person name="Liang C."/>
            <person name="Lipzen A."/>
            <person name="Lutzoni F."/>
            <person name="Magnuson J."/>
            <person name="Mondo S."/>
            <person name="Nolan M."/>
            <person name="Ohm R."/>
            <person name="Pangilinan J."/>
            <person name="Park H.-J."/>
            <person name="Ramirez L."/>
            <person name="Alfaro M."/>
            <person name="Sun H."/>
            <person name="Tritt A."/>
            <person name="Yoshinaga Y."/>
            <person name="Zwiers L.-H."/>
            <person name="Turgeon B."/>
            <person name="Goodwin S."/>
            <person name="Spatafora J."/>
            <person name="Crous P."/>
            <person name="Grigoriev I."/>
        </authorList>
    </citation>
    <scope>NUCLEOTIDE SEQUENCE</scope>
    <source>
        <strain evidence="2">CBS 262.69</strain>
    </source>
</reference>
<dbReference type="OrthoDB" id="5396at2759"/>
<evidence type="ECO:0000313" key="3">
    <source>
        <dbReference type="Proteomes" id="UP000799640"/>
    </source>
</evidence>
<protein>
    <recommendedName>
        <fullName evidence="4">Cyclase</fullName>
    </recommendedName>
</protein>
<dbReference type="GO" id="GO:0004061">
    <property type="term" value="F:arylformamidase activity"/>
    <property type="evidence" value="ECO:0007669"/>
    <property type="project" value="InterPro"/>
</dbReference>
<dbReference type="Gene3D" id="3.50.30.50">
    <property type="entry name" value="Putative cyclase"/>
    <property type="match status" value="1"/>
</dbReference>
<name>A0A6G1HY00_9PEZI</name>
<accession>A0A6G1HY00</accession>
<evidence type="ECO:0000256" key="1">
    <source>
        <dbReference type="ARBA" id="ARBA00007865"/>
    </source>
</evidence>
<dbReference type="InterPro" id="IPR007325">
    <property type="entry name" value="KFase/CYL"/>
</dbReference>
<dbReference type="GO" id="GO:0019441">
    <property type="term" value="P:L-tryptophan catabolic process to kynurenine"/>
    <property type="evidence" value="ECO:0007669"/>
    <property type="project" value="InterPro"/>
</dbReference>
<organism evidence="2 3">
    <name type="scientific">Trichodelitschia bisporula</name>
    <dbReference type="NCBI Taxonomy" id="703511"/>
    <lineage>
        <taxon>Eukaryota</taxon>
        <taxon>Fungi</taxon>
        <taxon>Dikarya</taxon>
        <taxon>Ascomycota</taxon>
        <taxon>Pezizomycotina</taxon>
        <taxon>Dothideomycetes</taxon>
        <taxon>Dothideomycetes incertae sedis</taxon>
        <taxon>Phaeotrichales</taxon>
        <taxon>Phaeotrichaceae</taxon>
        <taxon>Trichodelitschia</taxon>
    </lineage>
</organism>
<dbReference type="PANTHER" id="PTHR34861:SF10">
    <property type="entry name" value="CYCLASE"/>
    <property type="match status" value="1"/>
</dbReference>
<dbReference type="PANTHER" id="PTHR34861">
    <property type="match status" value="1"/>
</dbReference>
<dbReference type="Pfam" id="PF04199">
    <property type="entry name" value="Cyclase"/>
    <property type="match status" value="1"/>
</dbReference>
<sequence>MAGLPDFDSLPKVEGMPQGCAWGLFDKDGKKDVFGTVNLLTTDVVKEAVKEVKDGVSVSLNWPIGAIEKPGFLRKGLDHKVINFMDTPLPIHGFDDEVSFNTQCSSQWDSLVHFHHQPTGKAYNGVETDVSALVQNFGETDRDQLIPTLNHWHARGGLVGRGVFIDYKAWADAQGIKYSPFESHRVTVKELEAVAAAQGTAFKTGDIIIIRTGFTEALGAMNAEEQEKALGTHRTVGVDGTEESARWFWNKHFAAVAGDAIAFEALPPVVNGEEKGIASLVLHQYFLSLFGLPIGELWDLKALSEYANKVKRYTFLLTSVPLNVPGAVGSPPNALAIF</sequence>
<dbReference type="InterPro" id="IPR037175">
    <property type="entry name" value="KFase_sf"/>
</dbReference>